<organism evidence="5">
    <name type="scientific">marine sediment metagenome</name>
    <dbReference type="NCBI Taxonomy" id="412755"/>
    <lineage>
        <taxon>unclassified sequences</taxon>
        <taxon>metagenomes</taxon>
        <taxon>ecological metagenomes</taxon>
    </lineage>
</organism>
<dbReference type="GO" id="GO:0006412">
    <property type="term" value="P:translation"/>
    <property type="evidence" value="ECO:0007669"/>
    <property type="project" value="InterPro"/>
</dbReference>
<feature type="non-terminal residue" evidence="5">
    <location>
        <position position="1"/>
    </location>
</feature>
<keyword evidence="3" id="KW-0687">Ribonucleoprotein</keyword>
<dbReference type="GO" id="GO:0022625">
    <property type="term" value="C:cytosolic large ribosomal subunit"/>
    <property type="evidence" value="ECO:0007669"/>
    <property type="project" value="TreeGrafter"/>
</dbReference>
<dbReference type="EMBL" id="BARS01047162">
    <property type="protein sequence ID" value="GAG37042.1"/>
    <property type="molecule type" value="Genomic_DNA"/>
</dbReference>
<dbReference type="InterPro" id="IPR005749">
    <property type="entry name" value="Ribosomal_uL15_bac-type"/>
</dbReference>
<dbReference type="SUPFAM" id="SSF52080">
    <property type="entry name" value="Ribosomal proteins L15p and L18e"/>
    <property type="match status" value="1"/>
</dbReference>
<sequence length="79" mass="8663">PFRKEYVTVSVARLETINEGTEVTPKLLKETGMIKKLGDGLKILGDGELTHKLTVSAHKFTKTAVEKIQKAGGEIKVIE</sequence>
<keyword evidence="2" id="KW-0689">Ribosomal protein</keyword>
<comment type="caution">
    <text evidence="5">The sequence shown here is derived from an EMBL/GenBank/DDBJ whole genome shotgun (WGS) entry which is preliminary data.</text>
</comment>
<protein>
    <recommendedName>
        <fullName evidence="4">Large ribosomal subunit protein uL15/eL18 domain-containing protein</fullName>
    </recommendedName>
</protein>
<dbReference type="GO" id="GO:0003735">
    <property type="term" value="F:structural constituent of ribosome"/>
    <property type="evidence" value="ECO:0007669"/>
    <property type="project" value="InterPro"/>
</dbReference>
<gene>
    <name evidence="5" type="ORF">S01H1_70882</name>
</gene>
<dbReference type="AlphaFoldDB" id="X0XP01"/>
<dbReference type="PANTHER" id="PTHR12934:SF11">
    <property type="entry name" value="LARGE RIBOSOMAL SUBUNIT PROTEIN UL15M"/>
    <property type="match status" value="1"/>
</dbReference>
<evidence type="ECO:0000256" key="3">
    <source>
        <dbReference type="ARBA" id="ARBA00023274"/>
    </source>
</evidence>
<dbReference type="PANTHER" id="PTHR12934">
    <property type="entry name" value="50S RIBOSOMAL PROTEIN L15"/>
    <property type="match status" value="1"/>
</dbReference>
<dbReference type="InterPro" id="IPR021131">
    <property type="entry name" value="Ribosomal_uL15/eL18"/>
</dbReference>
<proteinExistence type="inferred from homology"/>
<evidence type="ECO:0000256" key="2">
    <source>
        <dbReference type="ARBA" id="ARBA00022980"/>
    </source>
</evidence>
<comment type="similarity">
    <text evidence="1">Belongs to the universal ribosomal protein uL15 family.</text>
</comment>
<name>X0XP01_9ZZZZ</name>
<dbReference type="Pfam" id="PF00828">
    <property type="entry name" value="Ribosomal_L27A"/>
    <property type="match status" value="1"/>
</dbReference>
<dbReference type="Gene3D" id="3.100.10.10">
    <property type="match status" value="1"/>
</dbReference>
<evidence type="ECO:0000259" key="4">
    <source>
        <dbReference type="Pfam" id="PF00828"/>
    </source>
</evidence>
<dbReference type="InterPro" id="IPR036227">
    <property type="entry name" value="Ribosomal_uL15/eL18_sf"/>
</dbReference>
<reference evidence="5" key="1">
    <citation type="journal article" date="2014" name="Front. Microbiol.">
        <title>High frequency of phylogenetically diverse reductive dehalogenase-homologous genes in deep subseafloor sedimentary metagenomes.</title>
        <authorList>
            <person name="Kawai M."/>
            <person name="Futagami T."/>
            <person name="Toyoda A."/>
            <person name="Takaki Y."/>
            <person name="Nishi S."/>
            <person name="Hori S."/>
            <person name="Arai W."/>
            <person name="Tsubouchi T."/>
            <person name="Morono Y."/>
            <person name="Uchiyama I."/>
            <person name="Ito T."/>
            <person name="Fujiyama A."/>
            <person name="Inagaki F."/>
            <person name="Takami H."/>
        </authorList>
    </citation>
    <scope>NUCLEOTIDE SEQUENCE</scope>
    <source>
        <strain evidence="5">Expedition CK06-06</strain>
    </source>
</reference>
<evidence type="ECO:0000313" key="5">
    <source>
        <dbReference type="EMBL" id="GAG37042.1"/>
    </source>
</evidence>
<dbReference type="InterPro" id="IPR001196">
    <property type="entry name" value="Ribosomal_uL15_CS"/>
</dbReference>
<feature type="domain" description="Large ribosomal subunit protein uL15/eL18" evidence="4">
    <location>
        <begin position="9"/>
        <end position="75"/>
    </location>
</feature>
<evidence type="ECO:0000256" key="1">
    <source>
        <dbReference type="ARBA" id="ARBA00007320"/>
    </source>
</evidence>
<dbReference type="PROSITE" id="PS00475">
    <property type="entry name" value="RIBOSOMAL_L15"/>
    <property type="match status" value="1"/>
</dbReference>
<accession>X0XP01</accession>